<dbReference type="AlphaFoldDB" id="E3N593"/>
<dbReference type="RefSeq" id="XP_003096418.2">
    <property type="nucleotide sequence ID" value="XM_003096370.2"/>
</dbReference>
<organism evidence="3">
    <name type="scientific">Caenorhabditis remanei</name>
    <name type="common">Caenorhabditis vulgaris</name>
    <dbReference type="NCBI Taxonomy" id="31234"/>
    <lineage>
        <taxon>Eukaryota</taxon>
        <taxon>Metazoa</taxon>
        <taxon>Ecdysozoa</taxon>
        <taxon>Nematoda</taxon>
        <taxon>Chromadorea</taxon>
        <taxon>Rhabditida</taxon>
        <taxon>Rhabditina</taxon>
        <taxon>Rhabditomorpha</taxon>
        <taxon>Rhabditoidea</taxon>
        <taxon>Rhabditidae</taxon>
        <taxon>Peloderinae</taxon>
        <taxon>Caenorhabditis</taxon>
    </lineage>
</organism>
<dbReference type="HOGENOM" id="CLU_2560466_0_0_1"/>
<accession>E3N593</accession>
<protein>
    <submittedName>
        <fullName evidence="2">Uncharacterized protein</fullName>
    </submittedName>
</protein>
<evidence type="ECO:0000313" key="2">
    <source>
        <dbReference type="EMBL" id="EFO87141.1"/>
    </source>
</evidence>
<evidence type="ECO:0000313" key="3">
    <source>
        <dbReference type="Proteomes" id="UP000008281"/>
    </source>
</evidence>
<dbReference type="InParanoid" id="E3N593"/>
<proteinExistence type="predicted"/>
<keyword evidence="3" id="KW-1185">Reference proteome</keyword>
<name>E3N593_CAERE</name>
<gene>
    <name evidence="2" type="ORF">CRE_28969</name>
</gene>
<dbReference type="CTD" id="9808550"/>
<reference evidence="2" key="1">
    <citation type="submission" date="2007-07" db="EMBL/GenBank/DDBJ databases">
        <title>PCAP assembly of the Caenorhabditis remanei genome.</title>
        <authorList>
            <consortium name="The Caenorhabditis remanei Sequencing Consortium"/>
            <person name="Wilson R.K."/>
        </authorList>
    </citation>
    <scope>NUCLEOTIDE SEQUENCE [LARGE SCALE GENOMIC DNA]</scope>
    <source>
        <strain evidence="2">PB4641</strain>
    </source>
</reference>
<dbReference type="Proteomes" id="UP000008281">
    <property type="component" value="Unassembled WGS sequence"/>
</dbReference>
<feature type="region of interest" description="Disordered" evidence="1">
    <location>
        <begin position="1"/>
        <end position="25"/>
    </location>
</feature>
<dbReference type="EMBL" id="DS268531">
    <property type="protein sequence ID" value="EFO87141.1"/>
    <property type="molecule type" value="Genomic_DNA"/>
</dbReference>
<dbReference type="KEGG" id="crq:GCK72_021296"/>
<dbReference type="GeneID" id="9808550"/>
<feature type="compositionally biased region" description="Polar residues" evidence="1">
    <location>
        <begin position="1"/>
        <end position="12"/>
    </location>
</feature>
<evidence type="ECO:0000256" key="1">
    <source>
        <dbReference type="SAM" id="MobiDB-lite"/>
    </source>
</evidence>
<sequence length="82" mass="9413">MDPSDSGYNSNERVPLQHEPQQDELQRHGGILEYRGVWYISYGRRSLASEQIDETGFMGFCGRIWETIRGWCCGGRGVDDNE</sequence>